<dbReference type="EMBL" id="WAIE01000001">
    <property type="protein sequence ID" value="KAB1443865.1"/>
    <property type="molecule type" value="Genomic_DNA"/>
</dbReference>
<dbReference type="PANTHER" id="PTHR30160">
    <property type="entry name" value="TETRAACYLDISACCHARIDE 4'-KINASE-RELATED"/>
    <property type="match status" value="1"/>
</dbReference>
<evidence type="ECO:0000256" key="1">
    <source>
        <dbReference type="ARBA" id="ARBA00022676"/>
    </source>
</evidence>
<protein>
    <submittedName>
        <fullName evidence="3">Glycosyltransferase family 9 protein</fullName>
    </submittedName>
</protein>
<dbReference type="PANTHER" id="PTHR30160:SF1">
    <property type="entry name" value="LIPOPOLYSACCHARIDE 1,2-N-ACETYLGLUCOSAMINETRANSFERASE-RELATED"/>
    <property type="match status" value="1"/>
</dbReference>
<dbReference type="CDD" id="cd03789">
    <property type="entry name" value="GT9_LPS_heptosyltransferase"/>
    <property type="match status" value="1"/>
</dbReference>
<dbReference type="GO" id="GO:0005829">
    <property type="term" value="C:cytosol"/>
    <property type="evidence" value="ECO:0007669"/>
    <property type="project" value="TreeGrafter"/>
</dbReference>
<dbReference type="SUPFAM" id="SSF53756">
    <property type="entry name" value="UDP-Glycosyltransferase/glycogen phosphorylase"/>
    <property type="match status" value="1"/>
</dbReference>
<proteinExistence type="predicted"/>
<dbReference type="GO" id="GO:0008713">
    <property type="term" value="F:ADP-heptose-lipopolysaccharide heptosyltransferase activity"/>
    <property type="evidence" value="ECO:0007669"/>
    <property type="project" value="TreeGrafter"/>
</dbReference>
<dbReference type="AlphaFoldDB" id="A0A6N6N9N7"/>
<keyword evidence="4" id="KW-1185">Reference proteome</keyword>
<reference evidence="3 4" key="1">
    <citation type="journal article" date="2017" name="Int. J. Syst. Evol. Microbiol.">
        <title>Desulfovibrio senegalensis sp. nov., a mesophilic sulfate reducer isolated from marine sediment.</title>
        <authorList>
            <person name="Thioye A."/>
            <person name="Gam Z.B.A."/>
            <person name="Mbengue M."/>
            <person name="Cayol J.L."/>
            <person name="Joseph-Bartoli M."/>
            <person name="Toure-Kane C."/>
            <person name="Labat M."/>
        </authorList>
    </citation>
    <scope>NUCLEOTIDE SEQUENCE [LARGE SCALE GENOMIC DNA]</scope>
    <source>
        <strain evidence="3 4">DSM 101509</strain>
    </source>
</reference>
<evidence type="ECO:0000256" key="2">
    <source>
        <dbReference type="ARBA" id="ARBA00022679"/>
    </source>
</evidence>
<dbReference type="Pfam" id="PF01075">
    <property type="entry name" value="Glyco_transf_9"/>
    <property type="match status" value="1"/>
</dbReference>
<evidence type="ECO:0000313" key="4">
    <source>
        <dbReference type="Proteomes" id="UP000438699"/>
    </source>
</evidence>
<dbReference type="InterPro" id="IPR002201">
    <property type="entry name" value="Glyco_trans_9"/>
</dbReference>
<dbReference type="Gene3D" id="3.40.50.2000">
    <property type="entry name" value="Glycogen Phosphorylase B"/>
    <property type="match status" value="2"/>
</dbReference>
<dbReference type="Proteomes" id="UP000438699">
    <property type="component" value="Unassembled WGS sequence"/>
</dbReference>
<dbReference type="InterPro" id="IPR051199">
    <property type="entry name" value="LPS_LOS_Heptosyltrfase"/>
</dbReference>
<gene>
    <name evidence="3" type="ORF">F8A88_03050</name>
</gene>
<dbReference type="GO" id="GO:0009244">
    <property type="term" value="P:lipopolysaccharide core region biosynthetic process"/>
    <property type="evidence" value="ECO:0007669"/>
    <property type="project" value="TreeGrafter"/>
</dbReference>
<evidence type="ECO:0000313" key="3">
    <source>
        <dbReference type="EMBL" id="KAB1443865.1"/>
    </source>
</evidence>
<accession>A0A6N6N9N7</accession>
<organism evidence="3 4">
    <name type="scientific">Pseudodesulfovibrio senegalensis</name>
    <dbReference type="NCBI Taxonomy" id="1721087"/>
    <lineage>
        <taxon>Bacteria</taxon>
        <taxon>Pseudomonadati</taxon>
        <taxon>Thermodesulfobacteriota</taxon>
        <taxon>Desulfovibrionia</taxon>
        <taxon>Desulfovibrionales</taxon>
        <taxon>Desulfovibrionaceae</taxon>
    </lineage>
</organism>
<comment type="caution">
    <text evidence="3">The sequence shown here is derived from an EMBL/GenBank/DDBJ whole genome shotgun (WGS) entry which is preliminary data.</text>
</comment>
<name>A0A6N6N9N7_9BACT</name>
<keyword evidence="1" id="KW-0328">Glycosyltransferase</keyword>
<sequence length="328" mass="36695">MVRLGHMGDVALTTGVLEHWRRTRNMRFVFVTRESFAPILHGHPAVEQVWTVDEQALGSTRAWLRECSILARQFGHLPLLDLHGSLRSRILGMRWPGTVRRYPKLGLQRRIFSRTGARRFQSMLEHTNVPQRYAMALERDHTPADALLPQITLFPEEQEQARSTLTPLRTDGPLVALHPYATHPSKQWPEAHWRSLTELLEQAEIDWIVVGRSKTSLFPESPNDLTNRTNLRTTCALLAEANAMVTNDSGPMHLASGVGTPVVALFGPTAKAWGFYPAGTRDMVLERDMDCRPCSLHGAEACANGLACLSGISAKQAMRAVQTVLDNR</sequence>
<dbReference type="OrthoDB" id="9760688at2"/>
<keyword evidence="2 3" id="KW-0808">Transferase</keyword>